<dbReference type="GO" id="GO:0004315">
    <property type="term" value="F:3-oxoacyl-[acyl-carrier-protein] synthase activity"/>
    <property type="evidence" value="ECO:0007669"/>
    <property type="project" value="InterPro"/>
</dbReference>
<dbReference type="Gene3D" id="3.40.47.10">
    <property type="match status" value="1"/>
</dbReference>
<evidence type="ECO:0000259" key="4">
    <source>
        <dbReference type="Pfam" id="PF08545"/>
    </source>
</evidence>
<accession>A0A9X2SB35</accession>
<dbReference type="GO" id="GO:0044550">
    <property type="term" value="P:secondary metabolite biosynthetic process"/>
    <property type="evidence" value="ECO:0007669"/>
    <property type="project" value="TreeGrafter"/>
</dbReference>
<name>A0A9X2SB35_9BACL</name>
<dbReference type="InterPro" id="IPR013747">
    <property type="entry name" value="ACP_syn_III_C"/>
</dbReference>
<keyword evidence="1" id="KW-0808">Transferase</keyword>
<keyword evidence="2" id="KW-0012">Acyltransferase</keyword>
<dbReference type="Pfam" id="PF08545">
    <property type="entry name" value="ACP_syn_III"/>
    <property type="match status" value="1"/>
</dbReference>
<dbReference type="InterPro" id="IPR016039">
    <property type="entry name" value="Thiolase-like"/>
</dbReference>
<dbReference type="AlphaFoldDB" id="A0A9X2SB35"/>
<dbReference type="Proteomes" id="UP001141950">
    <property type="component" value="Unassembled WGS sequence"/>
</dbReference>
<evidence type="ECO:0000256" key="1">
    <source>
        <dbReference type="ARBA" id="ARBA00022679"/>
    </source>
</evidence>
<dbReference type="PANTHER" id="PTHR34069:SF2">
    <property type="entry name" value="BETA-KETOACYL-[ACYL-CARRIER-PROTEIN] SYNTHASE III"/>
    <property type="match status" value="1"/>
</dbReference>
<reference evidence="5" key="1">
    <citation type="submission" date="2022-08" db="EMBL/GenBank/DDBJ databases">
        <title>The genomic sequence of strain Paenibacillus sp. SCIV0701.</title>
        <authorList>
            <person name="Zhao H."/>
        </authorList>
    </citation>
    <scope>NUCLEOTIDE SEQUENCE</scope>
    <source>
        <strain evidence="5">SCIV0701</strain>
    </source>
</reference>
<dbReference type="RefSeq" id="WP_257450865.1">
    <property type="nucleotide sequence ID" value="NZ_JANIPJ010000021.1"/>
</dbReference>
<evidence type="ECO:0000313" key="5">
    <source>
        <dbReference type="EMBL" id="MCR2806901.1"/>
    </source>
</evidence>
<evidence type="ECO:0000259" key="3">
    <source>
        <dbReference type="Pfam" id="PF08541"/>
    </source>
</evidence>
<evidence type="ECO:0000256" key="2">
    <source>
        <dbReference type="ARBA" id="ARBA00023315"/>
    </source>
</evidence>
<gene>
    <name evidence="5" type="ORF">NQZ67_23740</name>
</gene>
<dbReference type="SUPFAM" id="SSF53901">
    <property type="entry name" value="Thiolase-like"/>
    <property type="match status" value="1"/>
</dbReference>
<dbReference type="PANTHER" id="PTHR34069">
    <property type="entry name" value="3-OXOACYL-[ACYL-CARRIER-PROTEIN] SYNTHASE 3"/>
    <property type="match status" value="1"/>
</dbReference>
<protein>
    <submittedName>
        <fullName evidence="5">3-oxoacyl-ACP synthase III family protein</fullName>
    </submittedName>
</protein>
<dbReference type="EMBL" id="JANIPJ010000021">
    <property type="protein sequence ID" value="MCR2806901.1"/>
    <property type="molecule type" value="Genomic_DNA"/>
</dbReference>
<comment type="caution">
    <text evidence="5">The sequence shown here is derived from an EMBL/GenBank/DDBJ whole genome shotgun (WGS) entry which is preliminary data.</text>
</comment>
<keyword evidence="6" id="KW-1185">Reference proteome</keyword>
<organism evidence="5 6">
    <name type="scientific">Paenibacillus soyae</name>
    <dbReference type="NCBI Taxonomy" id="2969249"/>
    <lineage>
        <taxon>Bacteria</taxon>
        <taxon>Bacillati</taxon>
        <taxon>Bacillota</taxon>
        <taxon>Bacilli</taxon>
        <taxon>Bacillales</taxon>
        <taxon>Paenibacillaceae</taxon>
        <taxon>Paenibacillus</taxon>
    </lineage>
</organism>
<feature type="domain" description="Beta-ketoacyl-[acyl-carrier-protein] synthase III C-terminal" evidence="3">
    <location>
        <begin position="239"/>
        <end position="328"/>
    </location>
</feature>
<dbReference type="CDD" id="cd00830">
    <property type="entry name" value="KAS_III"/>
    <property type="match status" value="1"/>
</dbReference>
<feature type="domain" description="Beta-ketoacyl-[acyl-carrier-protein] synthase III N-terminal" evidence="4">
    <location>
        <begin position="112"/>
        <end position="190"/>
    </location>
</feature>
<sequence>MSNIRIRSIEIYHPANRVDNEFYIRHFDERGQDIRSFLAYMGRSSRYVIDNERENTLTMGIEAARKALAASGLQGDDIDLIVFSTQVPETTFPSNAMKVHAAIGAGSHTSVMDSNANCAGMTVAADHAARYMMSSPSVRRTLIVGSDYNTLISNPEQPITYANYGDAACAVVLERTDEEGGFIDSVYYTDSGNKDFIMYPARGHAAAMQGSGDARYIEWLPFDGSVALPPTYEMIERLLARNGFEPGDVKAYCCSQFSLGNILKIQERFELKDEQIVYVGDRFGYTGTSSPFIALYEGIATGRIRRGDLVLLWTIGAGYQLAASLFRY</sequence>
<evidence type="ECO:0000313" key="6">
    <source>
        <dbReference type="Proteomes" id="UP001141950"/>
    </source>
</evidence>
<dbReference type="GO" id="GO:0006633">
    <property type="term" value="P:fatty acid biosynthetic process"/>
    <property type="evidence" value="ECO:0007669"/>
    <property type="project" value="InterPro"/>
</dbReference>
<dbReference type="Pfam" id="PF08541">
    <property type="entry name" value="ACP_syn_III_C"/>
    <property type="match status" value="1"/>
</dbReference>
<proteinExistence type="predicted"/>
<dbReference type="InterPro" id="IPR013751">
    <property type="entry name" value="ACP_syn_III_N"/>
</dbReference>